<dbReference type="RefSeq" id="WP_262459295.1">
    <property type="nucleotide sequence ID" value="NZ_ARXS01000002.1"/>
</dbReference>
<accession>A0ABT2QUA9</accession>
<feature type="chain" id="PRO_5047056870" evidence="2">
    <location>
        <begin position="24"/>
        <end position="423"/>
    </location>
</feature>
<dbReference type="Gene3D" id="3.40.190.10">
    <property type="entry name" value="Periplasmic binding protein-like II"/>
    <property type="match status" value="2"/>
</dbReference>
<dbReference type="InterPro" id="IPR024370">
    <property type="entry name" value="PBP_domain"/>
</dbReference>
<comment type="similarity">
    <text evidence="1">Belongs to the PstS family.</text>
</comment>
<reference evidence="4" key="1">
    <citation type="submission" date="2012-09" db="EMBL/GenBank/DDBJ databases">
        <title>Genome Sequence of alkane-degrading Bacterium Alcanivorax balearicus MACL04.</title>
        <authorList>
            <person name="Lai Q."/>
            <person name="Shao Z."/>
        </authorList>
    </citation>
    <scope>NUCLEOTIDE SEQUENCE</scope>
    <source>
        <strain evidence="4">MACL04</strain>
    </source>
</reference>
<protein>
    <submittedName>
        <fullName evidence="4">Alkaline phosphatase</fullName>
    </submittedName>
</protein>
<dbReference type="Pfam" id="PF12849">
    <property type="entry name" value="PBP_like_2"/>
    <property type="match status" value="1"/>
</dbReference>
<name>A0ABT2QUA9_9GAMM</name>
<comment type="caution">
    <text evidence="4">The sequence shown here is derived from an EMBL/GenBank/DDBJ whole genome shotgun (WGS) entry which is preliminary data.</text>
</comment>
<evidence type="ECO:0000256" key="1">
    <source>
        <dbReference type="ARBA" id="ARBA00008725"/>
    </source>
</evidence>
<keyword evidence="5" id="KW-1185">Reference proteome</keyword>
<sequence length="423" mass="42946">MNAMIKKAALAAAIASAPFAASATDLVGGGASLPALAYVGADFTLTSPQARLSTNAGLTAGAGYLESFVGIGSIFDEYELSTGNTASYCQTGSGTGRRVLLGAPGWSASGDCRDYSASPAGFSGLNALPDFAGSDAPLNASDIATFQNGNQATRDNLVQVPALGALIGLPVNVEDNFGNPITNVNLTTEQVCDIFSGDAQVWTDVGVSSSDPITMVVRTDESGTVFATTQYFAANCNVNYGDDFVTSEDFTDSYGPSDYNSSVTASGNGGVVAAVATNSGSIGFANFANVDEAGLAYALIEGHDPATASSVGYATGDLLPDTVLGDVDLSTGLPTTQTLFSIDPALVEGCLAVINPAAQLEGDYPIAAVTNLLTYTDNNVDPAATRDLFKEVISGSSALPVGFARLASGIQTASENIIDNCIN</sequence>
<keyword evidence="2" id="KW-0732">Signal</keyword>
<dbReference type="PANTHER" id="PTHR42996">
    <property type="entry name" value="PHOSPHATE-BINDING PROTEIN PSTS"/>
    <property type="match status" value="1"/>
</dbReference>
<evidence type="ECO:0000313" key="4">
    <source>
        <dbReference type="EMBL" id="MCU5781110.1"/>
    </source>
</evidence>
<evidence type="ECO:0000259" key="3">
    <source>
        <dbReference type="Pfam" id="PF12849"/>
    </source>
</evidence>
<dbReference type="Proteomes" id="UP001064106">
    <property type="component" value="Unassembled WGS sequence"/>
</dbReference>
<evidence type="ECO:0000256" key="2">
    <source>
        <dbReference type="SAM" id="SignalP"/>
    </source>
</evidence>
<evidence type="ECO:0000313" key="5">
    <source>
        <dbReference type="Proteomes" id="UP001064106"/>
    </source>
</evidence>
<dbReference type="SUPFAM" id="SSF53850">
    <property type="entry name" value="Periplasmic binding protein-like II"/>
    <property type="match status" value="1"/>
</dbReference>
<feature type="domain" description="PBP" evidence="3">
    <location>
        <begin position="75"/>
        <end position="303"/>
    </location>
</feature>
<dbReference type="EMBL" id="ARXS01000002">
    <property type="protein sequence ID" value="MCU5781110.1"/>
    <property type="molecule type" value="Genomic_DNA"/>
</dbReference>
<feature type="signal peptide" evidence="2">
    <location>
        <begin position="1"/>
        <end position="23"/>
    </location>
</feature>
<proteinExistence type="inferred from homology"/>
<dbReference type="PANTHER" id="PTHR42996:SF1">
    <property type="entry name" value="PHOSPHATE-BINDING PROTEIN PSTS"/>
    <property type="match status" value="1"/>
</dbReference>
<organism evidence="4 5">
    <name type="scientific">Alloalcanivorax balearicus MACL04</name>
    <dbReference type="NCBI Taxonomy" id="1177182"/>
    <lineage>
        <taxon>Bacteria</taxon>
        <taxon>Pseudomonadati</taxon>
        <taxon>Pseudomonadota</taxon>
        <taxon>Gammaproteobacteria</taxon>
        <taxon>Oceanospirillales</taxon>
        <taxon>Alcanivoracaceae</taxon>
        <taxon>Alloalcanivorax</taxon>
    </lineage>
</organism>
<gene>
    <name evidence="4" type="ORF">MA04_00410</name>
</gene>
<dbReference type="InterPro" id="IPR050962">
    <property type="entry name" value="Phosphate-bind_PstS"/>
</dbReference>